<keyword evidence="1" id="KW-1185">Reference proteome</keyword>
<name>A0A1I7Z5M5_9BILA</name>
<sequence length="256" mass="28258">MFRVFQKKDLQANVPKWSPRIEAGNPYTALVFSRAAELWRRYPLQDRKAYKERSQMVSSNQVDHMYFEVLDPRKPHGNIPFLFKPSLSKSVLTRDAGYIKGQTAYICTRCKSIDTRPAKPRRYLVAASAATNPINARALPATRAHGYGTAAADAALVGGEGAQAEEMGGISLGVDKRDLTTKRVKITCALKCCFATPPRIGEERASRKLSASWSPLPQRSAWTESLDLLLGPLKSLVLSLLGKAMVLEQCCQDCGL</sequence>
<evidence type="ECO:0000313" key="2">
    <source>
        <dbReference type="WBParaSite" id="L893_g23090.t1"/>
    </source>
</evidence>
<dbReference type="Proteomes" id="UP000095287">
    <property type="component" value="Unplaced"/>
</dbReference>
<proteinExistence type="predicted"/>
<accession>A0A1I7Z5M5</accession>
<reference evidence="2" key="1">
    <citation type="submission" date="2016-11" db="UniProtKB">
        <authorList>
            <consortium name="WormBaseParasite"/>
        </authorList>
    </citation>
    <scope>IDENTIFICATION</scope>
</reference>
<dbReference type="WBParaSite" id="L893_g23090.t1">
    <property type="protein sequence ID" value="L893_g23090.t1"/>
    <property type="gene ID" value="L893_g23090"/>
</dbReference>
<dbReference type="AlphaFoldDB" id="A0A1I7Z5M5"/>
<protein>
    <submittedName>
        <fullName evidence="2">HMG box domain-containing protein</fullName>
    </submittedName>
</protein>
<organism evidence="1 2">
    <name type="scientific">Steinernema glaseri</name>
    <dbReference type="NCBI Taxonomy" id="37863"/>
    <lineage>
        <taxon>Eukaryota</taxon>
        <taxon>Metazoa</taxon>
        <taxon>Ecdysozoa</taxon>
        <taxon>Nematoda</taxon>
        <taxon>Chromadorea</taxon>
        <taxon>Rhabditida</taxon>
        <taxon>Tylenchina</taxon>
        <taxon>Panagrolaimomorpha</taxon>
        <taxon>Strongyloidoidea</taxon>
        <taxon>Steinernematidae</taxon>
        <taxon>Steinernema</taxon>
    </lineage>
</organism>
<evidence type="ECO:0000313" key="1">
    <source>
        <dbReference type="Proteomes" id="UP000095287"/>
    </source>
</evidence>